<name>A0A4V2YJQ0_9PSEU</name>
<evidence type="ECO:0000313" key="7">
    <source>
        <dbReference type="EMBL" id="TDD39577.1"/>
    </source>
</evidence>
<keyword evidence="3 5" id="KW-1133">Transmembrane helix</keyword>
<keyword evidence="8" id="KW-1185">Reference proteome</keyword>
<feature type="transmembrane region" description="Helical" evidence="5">
    <location>
        <begin position="319"/>
        <end position="344"/>
    </location>
</feature>
<feature type="transmembrane region" description="Helical" evidence="5">
    <location>
        <begin position="27"/>
        <end position="52"/>
    </location>
</feature>
<protein>
    <submittedName>
        <fullName evidence="7">MFS transporter</fullName>
    </submittedName>
</protein>
<evidence type="ECO:0000256" key="1">
    <source>
        <dbReference type="ARBA" id="ARBA00004651"/>
    </source>
</evidence>
<feature type="transmembrane region" description="Helical" evidence="5">
    <location>
        <begin position="381"/>
        <end position="402"/>
    </location>
</feature>
<dbReference type="InterPro" id="IPR005829">
    <property type="entry name" value="Sugar_transporter_CS"/>
</dbReference>
<feature type="transmembrane region" description="Helical" evidence="5">
    <location>
        <begin position="64"/>
        <end position="85"/>
    </location>
</feature>
<evidence type="ECO:0000256" key="3">
    <source>
        <dbReference type="ARBA" id="ARBA00022989"/>
    </source>
</evidence>
<sequence>MGRQVTPAREQGSSDERPSRYAKQAMVASAVGYGIDGMDNLILGVALTAISLDVGLSQTEAGSLATVTLIGAVLGGVLFGILGDYFGRVRTLTWSVILFAVFTGLTALAQGYLDLAIYRFIAGVGLGGEFGVGMALVAETWPAKMRARATSLVGVGGQAGVLIGTLAAGPIVTAWGWRTLFVIGAIPALIAFLLRNRLAEPEAFTKIERDRRRFPLRLLFADARTTRSSIALLVLCSVQTFGYYGIMTWLPTYLSKQFGFSLTKSGTWTAVTVLGMAAGMWIFGQLADRIGRRRTFWIFQAGAILSVLGYSQLTDQYALLVGGAVMGVFVNGMLGGYGALMAELYPTAARATAENVLFNLGRAVGGFAPIVFALIAQSSSFAVAIAFLAVLYAADMLMMFLLPDRKGEALQ</sequence>
<evidence type="ECO:0000256" key="5">
    <source>
        <dbReference type="SAM" id="Phobius"/>
    </source>
</evidence>
<dbReference type="PANTHER" id="PTHR23508:SF10">
    <property type="entry name" value="CARBOXYLIC ACID TRANSPORTER PROTEIN HOMOLOG"/>
    <property type="match status" value="1"/>
</dbReference>
<feature type="transmembrane region" description="Helical" evidence="5">
    <location>
        <begin position="356"/>
        <end position="375"/>
    </location>
</feature>
<keyword evidence="2 5" id="KW-0812">Transmembrane</keyword>
<dbReference type="EMBL" id="SMKW01000076">
    <property type="protein sequence ID" value="TDD39577.1"/>
    <property type="molecule type" value="Genomic_DNA"/>
</dbReference>
<dbReference type="AlphaFoldDB" id="A0A4V2YJQ0"/>
<evidence type="ECO:0000313" key="8">
    <source>
        <dbReference type="Proteomes" id="UP000294947"/>
    </source>
</evidence>
<feature type="transmembrane region" description="Helical" evidence="5">
    <location>
        <begin position="175"/>
        <end position="194"/>
    </location>
</feature>
<comment type="subcellular location">
    <subcellularLocation>
        <location evidence="1">Cell membrane</location>
        <topology evidence="1">Multi-pass membrane protein</topology>
    </subcellularLocation>
</comment>
<comment type="caution">
    <text evidence="7">The sequence shown here is derived from an EMBL/GenBank/DDBJ whole genome shotgun (WGS) entry which is preliminary data.</text>
</comment>
<proteinExistence type="predicted"/>
<evidence type="ECO:0000259" key="6">
    <source>
        <dbReference type="PROSITE" id="PS50850"/>
    </source>
</evidence>
<dbReference type="Gene3D" id="1.20.1250.20">
    <property type="entry name" value="MFS general substrate transporter like domains"/>
    <property type="match status" value="2"/>
</dbReference>
<feature type="transmembrane region" description="Helical" evidence="5">
    <location>
        <begin position="116"/>
        <end position="137"/>
    </location>
</feature>
<dbReference type="PANTHER" id="PTHR23508">
    <property type="entry name" value="CARBOXYLIC ACID TRANSPORTER PROTEIN HOMOLOG"/>
    <property type="match status" value="1"/>
</dbReference>
<feature type="transmembrane region" description="Helical" evidence="5">
    <location>
        <begin position="296"/>
        <end position="313"/>
    </location>
</feature>
<feature type="domain" description="Major facilitator superfamily (MFS) profile" evidence="6">
    <location>
        <begin position="25"/>
        <end position="406"/>
    </location>
</feature>
<feature type="transmembrane region" description="Helical" evidence="5">
    <location>
        <begin position="266"/>
        <end position="284"/>
    </location>
</feature>
<dbReference type="PROSITE" id="PS00217">
    <property type="entry name" value="SUGAR_TRANSPORT_2"/>
    <property type="match status" value="1"/>
</dbReference>
<evidence type="ECO:0000256" key="2">
    <source>
        <dbReference type="ARBA" id="ARBA00022692"/>
    </source>
</evidence>
<dbReference type="Pfam" id="PF07690">
    <property type="entry name" value="MFS_1"/>
    <property type="match status" value="1"/>
</dbReference>
<organism evidence="7 8">
    <name type="scientific">Saccharopolyspora elongata</name>
    <dbReference type="NCBI Taxonomy" id="2530387"/>
    <lineage>
        <taxon>Bacteria</taxon>
        <taxon>Bacillati</taxon>
        <taxon>Actinomycetota</taxon>
        <taxon>Actinomycetes</taxon>
        <taxon>Pseudonocardiales</taxon>
        <taxon>Pseudonocardiaceae</taxon>
        <taxon>Saccharopolyspora</taxon>
    </lineage>
</organism>
<gene>
    <name evidence="7" type="ORF">E1288_36970</name>
</gene>
<dbReference type="InterPro" id="IPR020846">
    <property type="entry name" value="MFS_dom"/>
</dbReference>
<dbReference type="GO" id="GO:0046943">
    <property type="term" value="F:carboxylic acid transmembrane transporter activity"/>
    <property type="evidence" value="ECO:0007669"/>
    <property type="project" value="TreeGrafter"/>
</dbReference>
<feature type="transmembrane region" description="Helical" evidence="5">
    <location>
        <begin position="92"/>
        <end position="110"/>
    </location>
</feature>
<reference evidence="7 8" key="1">
    <citation type="submission" date="2019-03" db="EMBL/GenBank/DDBJ databases">
        <title>Draft genome sequences of novel Actinobacteria.</title>
        <authorList>
            <person name="Sahin N."/>
            <person name="Ay H."/>
            <person name="Saygin H."/>
        </authorList>
    </citation>
    <scope>NUCLEOTIDE SEQUENCE [LARGE SCALE GENOMIC DNA]</scope>
    <source>
        <strain evidence="7 8">7K502</strain>
    </source>
</reference>
<dbReference type="GO" id="GO:0005886">
    <property type="term" value="C:plasma membrane"/>
    <property type="evidence" value="ECO:0007669"/>
    <property type="project" value="UniProtKB-SubCell"/>
</dbReference>
<dbReference type="SUPFAM" id="SSF103473">
    <property type="entry name" value="MFS general substrate transporter"/>
    <property type="match status" value="1"/>
</dbReference>
<accession>A0A4V2YJQ0</accession>
<feature type="transmembrane region" description="Helical" evidence="5">
    <location>
        <begin position="229"/>
        <end position="246"/>
    </location>
</feature>
<dbReference type="PROSITE" id="PS50850">
    <property type="entry name" value="MFS"/>
    <property type="match status" value="1"/>
</dbReference>
<dbReference type="Proteomes" id="UP000294947">
    <property type="component" value="Unassembled WGS sequence"/>
</dbReference>
<keyword evidence="4 5" id="KW-0472">Membrane</keyword>
<evidence type="ECO:0000256" key="4">
    <source>
        <dbReference type="ARBA" id="ARBA00023136"/>
    </source>
</evidence>
<dbReference type="InterPro" id="IPR011701">
    <property type="entry name" value="MFS"/>
</dbReference>
<feature type="transmembrane region" description="Helical" evidence="5">
    <location>
        <begin position="149"/>
        <end position="169"/>
    </location>
</feature>
<dbReference type="RefSeq" id="WP_132493344.1">
    <property type="nucleotide sequence ID" value="NZ_SMKW01000076.1"/>
</dbReference>
<dbReference type="InterPro" id="IPR036259">
    <property type="entry name" value="MFS_trans_sf"/>
</dbReference>
<dbReference type="OrthoDB" id="9787026at2"/>